<evidence type="ECO:0000256" key="13">
    <source>
        <dbReference type="ARBA" id="ARBA00048173"/>
    </source>
</evidence>
<evidence type="ECO:0000256" key="6">
    <source>
        <dbReference type="ARBA" id="ARBA00022801"/>
    </source>
</evidence>
<dbReference type="GO" id="GO:0005634">
    <property type="term" value="C:nucleus"/>
    <property type="evidence" value="ECO:0007669"/>
    <property type="project" value="UniProtKB-ARBA"/>
</dbReference>
<feature type="domain" description="Integrase catalytic" evidence="15">
    <location>
        <begin position="1"/>
        <end position="107"/>
    </location>
</feature>
<protein>
    <recommendedName>
        <fullName evidence="15">Integrase catalytic domain-containing protein</fullName>
    </recommendedName>
</protein>
<accession>A0A9Q3GMG0</accession>
<evidence type="ECO:0000256" key="4">
    <source>
        <dbReference type="ARBA" id="ARBA00022723"/>
    </source>
</evidence>
<evidence type="ECO:0000256" key="10">
    <source>
        <dbReference type="ARBA" id="ARBA00022918"/>
    </source>
</evidence>
<dbReference type="SUPFAM" id="SSF53098">
    <property type="entry name" value="Ribonuclease H-like"/>
    <property type="match status" value="1"/>
</dbReference>
<keyword evidence="17" id="KW-1185">Reference proteome</keyword>
<keyword evidence="1" id="KW-0815">Transposition</keyword>
<reference evidence="16" key="1">
    <citation type="submission" date="2021-03" db="EMBL/GenBank/DDBJ databases">
        <title>Draft genome sequence of rust myrtle Austropuccinia psidii MF-1, a brazilian biotype.</title>
        <authorList>
            <person name="Quecine M.C."/>
            <person name="Pachon D.M.R."/>
            <person name="Bonatelli M.L."/>
            <person name="Correr F.H."/>
            <person name="Franceschini L.M."/>
            <person name="Leite T.F."/>
            <person name="Margarido G.R.A."/>
            <person name="Almeida C.A."/>
            <person name="Ferrarezi J.A."/>
            <person name="Labate C.A."/>
        </authorList>
    </citation>
    <scope>NUCLEOTIDE SEQUENCE</scope>
    <source>
        <strain evidence="16">MF-1</strain>
    </source>
</reference>
<keyword evidence="2" id="KW-0548">Nucleotidyltransferase</keyword>
<evidence type="ECO:0000256" key="11">
    <source>
        <dbReference type="ARBA" id="ARBA00022932"/>
    </source>
</evidence>
<evidence type="ECO:0000256" key="5">
    <source>
        <dbReference type="ARBA" id="ARBA00022759"/>
    </source>
</evidence>
<dbReference type="InterPro" id="IPR036397">
    <property type="entry name" value="RNaseH_sf"/>
</dbReference>
<dbReference type="GO" id="GO:0032196">
    <property type="term" value="P:transposition"/>
    <property type="evidence" value="ECO:0007669"/>
    <property type="project" value="UniProtKB-KW"/>
</dbReference>
<dbReference type="InterPro" id="IPR012337">
    <property type="entry name" value="RNaseH-like_sf"/>
</dbReference>
<dbReference type="AlphaFoldDB" id="A0A9Q3GMG0"/>
<dbReference type="PROSITE" id="PS50994">
    <property type="entry name" value="INTEGRASE"/>
    <property type="match status" value="1"/>
</dbReference>
<dbReference type="GO" id="GO:0003964">
    <property type="term" value="F:RNA-directed DNA polymerase activity"/>
    <property type="evidence" value="ECO:0007669"/>
    <property type="project" value="UniProtKB-KW"/>
</dbReference>
<dbReference type="InterPro" id="IPR039537">
    <property type="entry name" value="Retrotran_Ty1/copia-like"/>
</dbReference>
<keyword evidence="6" id="KW-0378">Hydrolase</keyword>
<evidence type="ECO:0000256" key="14">
    <source>
        <dbReference type="ARBA" id="ARBA00049244"/>
    </source>
</evidence>
<dbReference type="Proteomes" id="UP000765509">
    <property type="component" value="Unassembled WGS sequence"/>
</dbReference>
<keyword evidence="4" id="KW-0479">Metal-binding</keyword>
<evidence type="ECO:0000256" key="9">
    <source>
        <dbReference type="ARBA" id="ARBA00022908"/>
    </source>
</evidence>
<dbReference type="GO" id="GO:0015074">
    <property type="term" value="P:DNA integration"/>
    <property type="evidence" value="ECO:0007669"/>
    <property type="project" value="UniProtKB-KW"/>
</dbReference>
<name>A0A9Q3GMG0_9BASI</name>
<dbReference type="InterPro" id="IPR001584">
    <property type="entry name" value="Integrase_cat-core"/>
</dbReference>
<sequence length="152" mass="17496">MENKHDRKLKKLVSNGGGEFLNNQFKELLYKCGFIHIFSPPETPQHNGYAEQENRTILEKAICLIHPTNLSKSFWAEAIDTAVLLSNLIPTISRNNKSPHLLWYNNPGRINRLKTFGFRAVIFNHHKHRDWKLAPPGSEGIFLGDENKNTSY</sequence>
<proteinExistence type="predicted"/>
<keyword evidence="12" id="KW-0233">DNA recombination</keyword>
<evidence type="ECO:0000313" key="16">
    <source>
        <dbReference type="EMBL" id="MBW0472314.1"/>
    </source>
</evidence>
<keyword evidence="11" id="KW-0239">DNA-directed DNA polymerase</keyword>
<comment type="caution">
    <text evidence="16">The sequence shown here is derived from an EMBL/GenBank/DDBJ whole genome shotgun (WGS) entry which is preliminary data.</text>
</comment>
<dbReference type="GO" id="GO:0003723">
    <property type="term" value="F:RNA binding"/>
    <property type="evidence" value="ECO:0007669"/>
    <property type="project" value="UniProtKB-KW"/>
</dbReference>
<keyword evidence="3" id="KW-0540">Nuclease</keyword>
<dbReference type="EMBL" id="AVOT02003042">
    <property type="protein sequence ID" value="MBW0472314.1"/>
    <property type="molecule type" value="Genomic_DNA"/>
</dbReference>
<evidence type="ECO:0000256" key="8">
    <source>
        <dbReference type="ARBA" id="ARBA00022884"/>
    </source>
</evidence>
<evidence type="ECO:0000256" key="7">
    <source>
        <dbReference type="ARBA" id="ARBA00022842"/>
    </source>
</evidence>
<keyword evidence="10" id="KW-0695">RNA-directed DNA polymerase</keyword>
<dbReference type="GO" id="GO:0016787">
    <property type="term" value="F:hydrolase activity"/>
    <property type="evidence" value="ECO:0007669"/>
    <property type="project" value="UniProtKB-KW"/>
</dbReference>
<keyword evidence="5" id="KW-0255">Endonuclease</keyword>
<gene>
    <name evidence="16" type="ORF">O181_012029</name>
</gene>
<dbReference type="GO" id="GO:0004519">
    <property type="term" value="F:endonuclease activity"/>
    <property type="evidence" value="ECO:0007669"/>
    <property type="project" value="UniProtKB-KW"/>
</dbReference>
<comment type="catalytic activity">
    <reaction evidence="13">
        <text>DNA(n) + a 2'-deoxyribonucleoside 5'-triphosphate = DNA(n+1) + diphosphate</text>
        <dbReference type="Rhea" id="RHEA:22508"/>
        <dbReference type="Rhea" id="RHEA-COMP:17339"/>
        <dbReference type="Rhea" id="RHEA-COMP:17340"/>
        <dbReference type="ChEBI" id="CHEBI:33019"/>
        <dbReference type="ChEBI" id="CHEBI:61560"/>
        <dbReference type="ChEBI" id="CHEBI:173112"/>
        <dbReference type="EC" id="2.7.7.49"/>
    </reaction>
</comment>
<dbReference type="GO" id="GO:0006310">
    <property type="term" value="P:DNA recombination"/>
    <property type="evidence" value="ECO:0007669"/>
    <property type="project" value="UniProtKB-KW"/>
</dbReference>
<dbReference type="PANTHER" id="PTHR42648:SF11">
    <property type="entry name" value="TRANSPOSON TY4-P GAG-POL POLYPROTEIN"/>
    <property type="match status" value="1"/>
</dbReference>
<dbReference type="Gene3D" id="3.30.420.10">
    <property type="entry name" value="Ribonuclease H-like superfamily/Ribonuclease H"/>
    <property type="match status" value="1"/>
</dbReference>
<dbReference type="GO" id="GO:0046872">
    <property type="term" value="F:metal ion binding"/>
    <property type="evidence" value="ECO:0007669"/>
    <property type="project" value="UniProtKB-KW"/>
</dbReference>
<evidence type="ECO:0000256" key="3">
    <source>
        <dbReference type="ARBA" id="ARBA00022722"/>
    </source>
</evidence>
<evidence type="ECO:0000256" key="2">
    <source>
        <dbReference type="ARBA" id="ARBA00022695"/>
    </source>
</evidence>
<keyword evidence="7" id="KW-0460">Magnesium</keyword>
<dbReference type="OrthoDB" id="413361at2759"/>
<comment type="catalytic activity">
    <reaction evidence="14">
        <text>DNA(n) + a 2'-deoxyribonucleoside 5'-triphosphate = DNA(n+1) + diphosphate</text>
        <dbReference type="Rhea" id="RHEA:22508"/>
        <dbReference type="Rhea" id="RHEA-COMP:17339"/>
        <dbReference type="Rhea" id="RHEA-COMP:17340"/>
        <dbReference type="ChEBI" id="CHEBI:33019"/>
        <dbReference type="ChEBI" id="CHEBI:61560"/>
        <dbReference type="ChEBI" id="CHEBI:173112"/>
        <dbReference type="EC" id="2.7.7.7"/>
    </reaction>
</comment>
<dbReference type="PANTHER" id="PTHR42648">
    <property type="entry name" value="TRANSPOSASE, PUTATIVE-RELATED"/>
    <property type="match status" value="1"/>
</dbReference>
<keyword evidence="8" id="KW-0694">RNA-binding</keyword>
<evidence type="ECO:0000313" key="17">
    <source>
        <dbReference type="Proteomes" id="UP000765509"/>
    </source>
</evidence>
<evidence type="ECO:0000256" key="1">
    <source>
        <dbReference type="ARBA" id="ARBA00022578"/>
    </source>
</evidence>
<keyword evidence="9" id="KW-0229">DNA integration</keyword>
<evidence type="ECO:0000259" key="15">
    <source>
        <dbReference type="PROSITE" id="PS50994"/>
    </source>
</evidence>
<evidence type="ECO:0000256" key="12">
    <source>
        <dbReference type="ARBA" id="ARBA00023172"/>
    </source>
</evidence>
<organism evidence="16 17">
    <name type="scientific">Austropuccinia psidii MF-1</name>
    <dbReference type="NCBI Taxonomy" id="1389203"/>
    <lineage>
        <taxon>Eukaryota</taxon>
        <taxon>Fungi</taxon>
        <taxon>Dikarya</taxon>
        <taxon>Basidiomycota</taxon>
        <taxon>Pucciniomycotina</taxon>
        <taxon>Pucciniomycetes</taxon>
        <taxon>Pucciniales</taxon>
        <taxon>Sphaerophragmiaceae</taxon>
        <taxon>Austropuccinia</taxon>
    </lineage>
</organism>
<keyword evidence="11" id="KW-0808">Transferase</keyword>
<dbReference type="GO" id="GO:0003887">
    <property type="term" value="F:DNA-directed DNA polymerase activity"/>
    <property type="evidence" value="ECO:0007669"/>
    <property type="project" value="UniProtKB-KW"/>
</dbReference>